<evidence type="ECO:0000256" key="6">
    <source>
        <dbReference type="ARBA" id="ARBA00023136"/>
    </source>
</evidence>
<dbReference type="GO" id="GO:0005886">
    <property type="term" value="C:plasma membrane"/>
    <property type="evidence" value="ECO:0007669"/>
    <property type="project" value="UniProtKB-SubCell"/>
</dbReference>
<keyword evidence="9" id="KW-1185">Reference proteome</keyword>
<protein>
    <submittedName>
        <fullName evidence="8">Transglycosylase associated protein</fullName>
    </submittedName>
</protein>
<comment type="subcellular location">
    <subcellularLocation>
        <location evidence="1">Cell membrane</location>
        <topology evidence="1">Multi-pass membrane protein</topology>
    </subcellularLocation>
</comment>
<gene>
    <name evidence="8" type="ORF">LAL4801_00790</name>
</gene>
<organism evidence="8 9">
    <name type="scientific">Roseibium aggregatum</name>
    <dbReference type="NCBI Taxonomy" id="187304"/>
    <lineage>
        <taxon>Bacteria</taxon>
        <taxon>Pseudomonadati</taxon>
        <taxon>Pseudomonadota</taxon>
        <taxon>Alphaproteobacteria</taxon>
        <taxon>Hyphomicrobiales</taxon>
        <taxon>Stappiaceae</taxon>
        <taxon>Roseibium</taxon>
    </lineage>
</organism>
<evidence type="ECO:0000256" key="1">
    <source>
        <dbReference type="ARBA" id="ARBA00004651"/>
    </source>
</evidence>
<feature type="transmembrane region" description="Helical" evidence="7">
    <location>
        <begin position="64"/>
        <end position="81"/>
    </location>
</feature>
<evidence type="ECO:0000256" key="7">
    <source>
        <dbReference type="SAM" id="Phobius"/>
    </source>
</evidence>
<evidence type="ECO:0000256" key="5">
    <source>
        <dbReference type="ARBA" id="ARBA00022989"/>
    </source>
</evidence>
<accession>A0A0M6XY10</accession>
<evidence type="ECO:0000313" key="9">
    <source>
        <dbReference type="Proteomes" id="UP000048926"/>
    </source>
</evidence>
<dbReference type="Proteomes" id="UP000048926">
    <property type="component" value="Unassembled WGS sequence"/>
</dbReference>
<keyword evidence="3" id="KW-1003">Cell membrane</keyword>
<dbReference type="RefSeq" id="WP_055654383.1">
    <property type="nucleotide sequence ID" value="NZ_CXST01000001.1"/>
</dbReference>
<dbReference type="OrthoDB" id="5296069at2"/>
<dbReference type="Pfam" id="PF04226">
    <property type="entry name" value="Transgly_assoc"/>
    <property type="match status" value="1"/>
</dbReference>
<dbReference type="AlphaFoldDB" id="A0A0M6XY10"/>
<keyword evidence="6 7" id="KW-0472">Membrane</keyword>
<evidence type="ECO:0000256" key="2">
    <source>
        <dbReference type="ARBA" id="ARBA00011006"/>
    </source>
</evidence>
<sequence>MDVKAILIWVAIGIVAGWLASVVVGGGGLIRYLVSGLIGAFVGGFLFKLAGINVNLGNAYVNEIVVAAVGAIVVVLLARLIA</sequence>
<feature type="transmembrane region" description="Helical" evidence="7">
    <location>
        <begin position="6"/>
        <end position="25"/>
    </location>
</feature>
<evidence type="ECO:0000313" key="8">
    <source>
        <dbReference type="EMBL" id="CTQ42363.1"/>
    </source>
</evidence>
<keyword evidence="4 7" id="KW-0812">Transmembrane</keyword>
<evidence type="ECO:0000256" key="4">
    <source>
        <dbReference type="ARBA" id="ARBA00022692"/>
    </source>
</evidence>
<comment type="similarity">
    <text evidence="2">Belongs to the UPF0410 family.</text>
</comment>
<keyword evidence="5 7" id="KW-1133">Transmembrane helix</keyword>
<dbReference type="InterPro" id="IPR007341">
    <property type="entry name" value="Transgly_assoc"/>
</dbReference>
<dbReference type="PANTHER" id="PTHR33884:SF3">
    <property type="entry name" value="UPF0410 PROTEIN YMGE"/>
    <property type="match status" value="1"/>
</dbReference>
<dbReference type="STRING" id="187304.B0E33_26205"/>
<evidence type="ECO:0000256" key="3">
    <source>
        <dbReference type="ARBA" id="ARBA00022475"/>
    </source>
</evidence>
<dbReference type="EMBL" id="CXST01000001">
    <property type="protein sequence ID" value="CTQ42363.1"/>
    <property type="molecule type" value="Genomic_DNA"/>
</dbReference>
<reference evidence="9" key="1">
    <citation type="submission" date="2015-07" db="EMBL/GenBank/DDBJ databases">
        <authorList>
            <person name="Rodrigo-Torres Lidia"/>
            <person name="Arahal R.David."/>
        </authorList>
    </citation>
    <scope>NUCLEOTIDE SEQUENCE [LARGE SCALE GENOMIC DNA]</scope>
    <source>
        <strain evidence="9">CECT 4801</strain>
    </source>
</reference>
<feature type="transmembrane region" description="Helical" evidence="7">
    <location>
        <begin position="32"/>
        <end position="52"/>
    </location>
</feature>
<name>A0A0M6XY10_9HYPH</name>
<dbReference type="PANTHER" id="PTHR33884">
    <property type="entry name" value="UPF0410 PROTEIN YMGE"/>
    <property type="match status" value="1"/>
</dbReference>
<proteinExistence type="inferred from homology"/>